<evidence type="ECO:0000259" key="1">
    <source>
        <dbReference type="PROSITE" id="PS50835"/>
    </source>
</evidence>
<feature type="domain" description="Ig-like" evidence="1">
    <location>
        <begin position="1"/>
        <end position="84"/>
    </location>
</feature>
<dbReference type="Gene3D" id="2.60.40.10">
    <property type="entry name" value="Immunoglobulins"/>
    <property type="match status" value="1"/>
</dbReference>
<comment type="caution">
    <text evidence="2">The sequence shown here is derived from an EMBL/GenBank/DDBJ whole genome shotgun (WGS) entry which is preliminary data.</text>
</comment>
<dbReference type="InterPro" id="IPR007110">
    <property type="entry name" value="Ig-like_dom"/>
</dbReference>
<reference evidence="2" key="1">
    <citation type="submission" date="2023-08" db="EMBL/GenBank/DDBJ databases">
        <title>Chromosome-level Genome Assembly of mud carp (Cirrhinus molitorella).</title>
        <authorList>
            <person name="Liu H."/>
        </authorList>
    </citation>
    <scope>NUCLEOTIDE SEQUENCE</scope>
    <source>
        <strain evidence="2">Prfri</strain>
        <tissue evidence="2">Muscle</tissue>
    </source>
</reference>
<evidence type="ECO:0000313" key="2">
    <source>
        <dbReference type="EMBL" id="KAK2911987.1"/>
    </source>
</evidence>
<organism evidence="2 3">
    <name type="scientific">Cirrhinus molitorella</name>
    <name type="common">mud carp</name>
    <dbReference type="NCBI Taxonomy" id="172907"/>
    <lineage>
        <taxon>Eukaryota</taxon>
        <taxon>Metazoa</taxon>
        <taxon>Chordata</taxon>
        <taxon>Craniata</taxon>
        <taxon>Vertebrata</taxon>
        <taxon>Euteleostomi</taxon>
        <taxon>Actinopterygii</taxon>
        <taxon>Neopterygii</taxon>
        <taxon>Teleostei</taxon>
        <taxon>Ostariophysi</taxon>
        <taxon>Cypriniformes</taxon>
        <taxon>Cyprinidae</taxon>
        <taxon>Labeoninae</taxon>
        <taxon>Labeonini</taxon>
        <taxon>Cirrhinus</taxon>
    </lineage>
</organism>
<dbReference type="InterPro" id="IPR003598">
    <property type="entry name" value="Ig_sub2"/>
</dbReference>
<dbReference type="EMBL" id="JAUYZG010000003">
    <property type="protein sequence ID" value="KAK2911987.1"/>
    <property type="molecule type" value="Genomic_DNA"/>
</dbReference>
<dbReference type="AlphaFoldDB" id="A0AA88TYH9"/>
<name>A0AA88TYH9_9TELE</name>
<dbReference type="Pfam" id="PF07686">
    <property type="entry name" value="V-set"/>
    <property type="match status" value="1"/>
</dbReference>
<sequence>MLVEVVVRPGDNATLPCDCEIVEGQDIQWVNICPSQIQPPLIISAYDSTLKPIPRFSVFSNDASKSYDLVIENITEADLGLYYCSRVEKKQIMQNSILFEKDVYHTGDTLIKLTYASPDIFVNIFPLEKPPEPVDDSWQCWLILQTVCPTSSLLSAILAFVCGYTCCHKTVLKESEGRQSSSEMQRQLIQERDVLTEVCYASLNVPKRGNRWSKSN</sequence>
<evidence type="ECO:0000313" key="3">
    <source>
        <dbReference type="Proteomes" id="UP001187343"/>
    </source>
</evidence>
<dbReference type="InterPro" id="IPR036179">
    <property type="entry name" value="Ig-like_dom_sf"/>
</dbReference>
<gene>
    <name evidence="2" type="ORF">Q8A67_004120</name>
</gene>
<dbReference type="Proteomes" id="UP001187343">
    <property type="component" value="Unassembled WGS sequence"/>
</dbReference>
<dbReference type="InterPro" id="IPR013106">
    <property type="entry name" value="Ig_V-set"/>
</dbReference>
<dbReference type="InterPro" id="IPR013783">
    <property type="entry name" value="Ig-like_fold"/>
</dbReference>
<dbReference type="SMART" id="SM00408">
    <property type="entry name" value="IGc2"/>
    <property type="match status" value="1"/>
</dbReference>
<dbReference type="PROSITE" id="PS50835">
    <property type="entry name" value="IG_LIKE"/>
    <property type="match status" value="1"/>
</dbReference>
<proteinExistence type="predicted"/>
<dbReference type="SUPFAM" id="SSF48726">
    <property type="entry name" value="Immunoglobulin"/>
    <property type="match status" value="1"/>
</dbReference>
<keyword evidence="3" id="KW-1185">Reference proteome</keyword>
<protein>
    <recommendedName>
        <fullName evidence="1">Ig-like domain-containing protein</fullName>
    </recommendedName>
</protein>
<dbReference type="InterPro" id="IPR003599">
    <property type="entry name" value="Ig_sub"/>
</dbReference>
<accession>A0AA88TYH9</accession>
<dbReference type="SMART" id="SM00409">
    <property type="entry name" value="IG"/>
    <property type="match status" value="1"/>
</dbReference>